<reference evidence="1" key="1">
    <citation type="journal article" date="2020" name="ISME J.">
        <title>Gammaproteobacteria mediating utilization of methyl-, sulfur- and petroleum organic compounds in deep ocean hydrothermal plumes.</title>
        <authorList>
            <person name="Zhou Z."/>
            <person name="Liu Y."/>
            <person name="Pan J."/>
            <person name="Cron B.R."/>
            <person name="Toner B.M."/>
            <person name="Anantharaman K."/>
            <person name="Breier J.A."/>
            <person name="Dick G.J."/>
            <person name="Li M."/>
        </authorList>
    </citation>
    <scope>NUCLEOTIDE SEQUENCE</scope>
    <source>
        <strain evidence="1">SZUA-1501</strain>
    </source>
</reference>
<name>A0A9D0YNW4_AQUAO</name>
<dbReference type="Proteomes" id="UP000606463">
    <property type="component" value="Unassembled WGS sequence"/>
</dbReference>
<dbReference type="InterPro" id="IPR024096">
    <property type="entry name" value="NO_sig/Golgi_transp_ligand-bd"/>
</dbReference>
<sequence>MNSISQEILNELYSILEKIIGAGSINFLKRKIKEKGTTDIPQIIFEVSGELGNLFGQKGAFATLREVGRQVAKDLMEKHPREEWEKIFEKSLNVMGFAKGVKREGNRACICSCIFYHNFLKERNLKPTEHPVCWIGWGFIEGFMSAFTGALGVHFAGRDFKNNQCWFEIIKEI</sequence>
<dbReference type="AlphaFoldDB" id="A0A9D0YNW4"/>
<organism evidence="1 2">
    <name type="scientific">Aquifex aeolicus</name>
    <dbReference type="NCBI Taxonomy" id="63363"/>
    <lineage>
        <taxon>Bacteria</taxon>
        <taxon>Pseudomonadati</taxon>
        <taxon>Aquificota</taxon>
        <taxon>Aquificia</taxon>
        <taxon>Aquificales</taxon>
        <taxon>Aquificaceae</taxon>
        <taxon>Aquifex</taxon>
    </lineage>
</organism>
<accession>A0A9D0YNW4</accession>
<dbReference type="SUPFAM" id="SSF111126">
    <property type="entry name" value="Ligand-binding domain in the NO signalling and Golgi transport"/>
    <property type="match status" value="1"/>
</dbReference>
<gene>
    <name evidence="1" type="ORF">EYH37_03600</name>
</gene>
<evidence type="ECO:0000313" key="1">
    <source>
        <dbReference type="EMBL" id="HIP98430.1"/>
    </source>
</evidence>
<dbReference type="EMBL" id="DQVE01000038">
    <property type="protein sequence ID" value="HIP98430.1"/>
    <property type="molecule type" value="Genomic_DNA"/>
</dbReference>
<comment type="caution">
    <text evidence="1">The sequence shown here is derived from an EMBL/GenBank/DDBJ whole genome shotgun (WGS) entry which is preliminary data.</text>
</comment>
<dbReference type="Gene3D" id="3.30.1380.20">
    <property type="entry name" value="Trafficking protein particle complex subunit 3"/>
    <property type="match status" value="1"/>
</dbReference>
<proteinExistence type="predicted"/>
<protein>
    <submittedName>
        <fullName evidence="1">Uncharacterized protein</fullName>
    </submittedName>
</protein>
<evidence type="ECO:0000313" key="2">
    <source>
        <dbReference type="Proteomes" id="UP000606463"/>
    </source>
</evidence>